<dbReference type="InterPro" id="IPR033749">
    <property type="entry name" value="Polyprenyl_synt_CS"/>
</dbReference>
<comment type="similarity">
    <text evidence="2 6">Belongs to the FPP/GGPP synthase family.</text>
</comment>
<evidence type="ECO:0000256" key="5">
    <source>
        <dbReference type="ARBA" id="ARBA00022842"/>
    </source>
</evidence>
<organism evidence="7">
    <name type="scientific">Actinomyces succiniciruminis</name>
    <dbReference type="NCBI Taxonomy" id="1522002"/>
    <lineage>
        <taxon>Bacteria</taxon>
        <taxon>Bacillati</taxon>
        <taxon>Actinomycetota</taxon>
        <taxon>Actinomycetes</taxon>
        <taxon>Actinomycetales</taxon>
        <taxon>Actinomycetaceae</taxon>
        <taxon>Actinomyces</taxon>
    </lineage>
</organism>
<evidence type="ECO:0000256" key="3">
    <source>
        <dbReference type="ARBA" id="ARBA00022679"/>
    </source>
</evidence>
<keyword evidence="3 6" id="KW-0808">Transferase</keyword>
<dbReference type="AlphaFoldDB" id="A0A1L7RLB7"/>
<evidence type="ECO:0000256" key="1">
    <source>
        <dbReference type="ARBA" id="ARBA00001946"/>
    </source>
</evidence>
<dbReference type="SFLD" id="SFLDS00005">
    <property type="entry name" value="Isoprenoid_Synthase_Type_I"/>
    <property type="match status" value="1"/>
</dbReference>
<dbReference type="CDD" id="cd00685">
    <property type="entry name" value="Trans_IPPS_HT"/>
    <property type="match status" value="1"/>
</dbReference>
<dbReference type="InterPro" id="IPR008949">
    <property type="entry name" value="Isoprenoid_synthase_dom_sf"/>
</dbReference>
<gene>
    <name evidence="7" type="ORF">AAM4_1128</name>
</gene>
<dbReference type="InterPro" id="IPR000092">
    <property type="entry name" value="Polyprenyl_synt"/>
</dbReference>
<keyword evidence="4" id="KW-0479">Metal-binding</keyword>
<accession>A0A1L7RLB7</accession>
<dbReference type="RefSeq" id="WP_210579704.1">
    <property type="nucleotide sequence ID" value="NZ_LK995490.1"/>
</dbReference>
<dbReference type="GO" id="GO:0008299">
    <property type="term" value="P:isoprenoid biosynthetic process"/>
    <property type="evidence" value="ECO:0007669"/>
    <property type="project" value="InterPro"/>
</dbReference>
<proteinExistence type="inferred from homology"/>
<dbReference type="GO" id="GO:0004659">
    <property type="term" value="F:prenyltransferase activity"/>
    <property type="evidence" value="ECO:0007669"/>
    <property type="project" value="InterPro"/>
</dbReference>
<reference evidence="7" key="1">
    <citation type="submission" date="2014-07" db="EMBL/GenBank/DDBJ databases">
        <authorList>
            <person name="Zhang J.E."/>
            <person name="Yang H."/>
            <person name="Guo J."/>
            <person name="Deng Z."/>
            <person name="Luo H."/>
            <person name="Luo M."/>
            <person name="Zhao B."/>
        </authorList>
    </citation>
    <scope>NUCLEOTIDE SEQUENCE</scope>
    <source>
        <strain evidence="7">AM4</strain>
    </source>
</reference>
<dbReference type="EMBL" id="LK995490">
    <property type="protein sequence ID" value="CED90960.1"/>
    <property type="molecule type" value="Genomic_DNA"/>
</dbReference>
<evidence type="ECO:0000313" key="7">
    <source>
        <dbReference type="EMBL" id="CED90960.1"/>
    </source>
</evidence>
<dbReference type="PROSITE" id="PS00723">
    <property type="entry name" value="POLYPRENYL_SYNTHASE_1"/>
    <property type="match status" value="1"/>
</dbReference>
<dbReference type="PROSITE" id="PS00444">
    <property type="entry name" value="POLYPRENYL_SYNTHASE_2"/>
    <property type="match status" value="1"/>
</dbReference>
<protein>
    <submittedName>
        <fullName evidence="7">Geranylgeranyl pyrophosphate synthase</fullName>
    </submittedName>
</protein>
<dbReference type="PANTHER" id="PTHR12001">
    <property type="entry name" value="GERANYLGERANYL PYROPHOSPHATE SYNTHASE"/>
    <property type="match status" value="1"/>
</dbReference>
<comment type="cofactor">
    <cofactor evidence="1">
        <name>Mg(2+)</name>
        <dbReference type="ChEBI" id="CHEBI:18420"/>
    </cofactor>
</comment>
<dbReference type="PANTHER" id="PTHR12001:SF85">
    <property type="entry name" value="SHORT CHAIN ISOPRENYL DIPHOSPHATE SYNTHASE"/>
    <property type="match status" value="1"/>
</dbReference>
<sequence>MTDVDALLPLVRGAVDARLDEVLARLRAQWQDSPAVTDELLEAAATALAGGKRMRAVLGAVGLTLAGGDADPAAVAAGPTAARLGAALELYQASALVHDDVIDAADTRRGQPAAHRRYAARHRQAGWTGSADAYGVSAAILLGDLLMSAATAQLGQATAGCERGAARAAREAFDAMTAEVAVGQFLDVHQEVMPLPAPTDRPVAAGAAMRKAALEVVRHKSARYSVMYPLQVGALLAGVDPQGELLAALEVFGEEIGIAFQLRDDVLGVFGDPALTGKPAGDDLREGKRTVLVALTWQRCNNAGRKLLTRVLAGDEAATAADLAAAAALIRDCGALNAHEDEIAAHTATGLAALEAAPDALPEHSRRTLLGLAEMLTARRS</sequence>
<dbReference type="SUPFAM" id="SSF48576">
    <property type="entry name" value="Terpenoid synthases"/>
    <property type="match status" value="1"/>
</dbReference>
<evidence type="ECO:0000256" key="4">
    <source>
        <dbReference type="ARBA" id="ARBA00022723"/>
    </source>
</evidence>
<evidence type="ECO:0000256" key="2">
    <source>
        <dbReference type="ARBA" id="ARBA00006706"/>
    </source>
</evidence>
<evidence type="ECO:0000256" key="6">
    <source>
        <dbReference type="RuleBase" id="RU004466"/>
    </source>
</evidence>
<keyword evidence="5" id="KW-0460">Magnesium</keyword>
<dbReference type="Gene3D" id="1.10.600.10">
    <property type="entry name" value="Farnesyl Diphosphate Synthase"/>
    <property type="match status" value="1"/>
</dbReference>
<dbReference type="Pfam" id="PF00348">
    <property type="entry name" value="polyprenyl_synt"/>
    <property type="match status" value="1"/>
</dbReference>
<dbReference type="GO" id="GO:0046872">
    <property type="term" value="F:metal ion binding"/>
    <property type="evidence" value="ECO:0007669"/>
    <property type="project" value="UniProtKB-KW"/>
</dbReference>
<name>A0A1L7RLB7_9ACTO</name>